<dbReference type="PANTHER" id="PTHR43345">
    <property type="entry name" value="3-ISOPROPYLMALATE DEHYDRATASE SMALL SUBUNIT 2-RELATED-RELATED"/>
    <property type="match status" value="1"/>
</dbReference>
<dbReference type="InterPro" id="IPR000573">
    <property type="entry name" value="AconitaseA/IPMdHydase_ssu_swvl"/>
</dbReference>
<dbReference type="Pfam" id="PF00694">
    <property type="entry name" value="Aconitase_C"/>
    <property type="match status" value="1"/>
</dbReference>
<dbReference type="SUPFAM" id="SSF52016">
    <property type="entry name" value="LeuD/IlvD-like"/>
    <property type="match status" value="1"/>
</dbReference>
<proteinExistence type="inferred from homology"/>
<keyword evidence="3" id="KW-0028">Amino-acid biosynthesis</keyword>
<evidence type="ECO:0000313" key="6">
    <source>
        <dbReference type="Proteomes" id="UP000215215"/>
    </source>
</evidence>
<evidence type="ECO:0000256" key="3">
    <source>
        <dbReference type="HAMAP-Rule" id="MF_01032"/>
    </source>
</evidence>
<comment type="caution">
    <text evidence="5">The sequence shown here is derived from an EMBL/GenBank/DDBJ whole genome shotgun (WGS) entry which is preliminary data.</text>
</comment>
<keyword evidence="3" id="KW-0100">Branched-chain amino acid biosynthesis</keyword>
<dbReference type="InterPro" id="IPR033940">
    <property type="entry name" value="IPMI_Swivel"/>
</dbReference>
<comment type="similarity">
    <text evidence="1 3">Belongs to the LeuD family. LeuD type 2 subfamily.</text>
</comment>
<comment type="catalytic activity">
    <reaction evidence="3">
        <text>(2R,3S)-3-isopropylmalate = (2S)-2-isopropylmalate</text>
        <dbReference type="Rhea" id="RHEA:32287"/>
        <dbReference type="ChEBI" id="CHEBI:1178"/>
        <dbReference type="ChEBI" id="CHEBI:35121"/>
        <dbReference type="EC" id="4.2.1.33"/>
    </reaction>
</comment>
<dbReference type="InterPro" id="IPR011827">
    <property type="entry name" value="LeuD_type2/HacB/DmdB"/>
</dbReference>
<comment type="subunit">
    <text evidence="3">Heterodimer of LeuC and LeuD.</text>
</comment>
<protein>
    <recommendedName>
        <fullName evidence="3">3-isopropylmalate dehydratase small subunit</fullName>
        <ecNumber evidence="3">4.2.1.33</ecNumber>
    </recommendedName>
    <alternativeName>
        <fullName evidence="3">Alpha-IPM isomerase</fullName>
        <shortName evidence="3">IPMI</shortName>
    </alternativeName>
    <alternativeName>
        <fullName evidence="3">Isopropylmalate isomerase</fullName>
    </alternativeName>
</protein>
<dbReference type="Proteomes" id="UP000215215">
    <property type="component" value="Unassembled WGS sequence"/>
</dbReference>
<organism evidence="5 6">
    <name type="scientific">candidate division WOR-3 bacterium JGI_Cruoil_03_44_89</name>
    <dbReference type="NCBI Taxonomy" id="1973748"/>
    <lineage>
        <taxon>Bacteria</taxon>
        <taxon>Bacteria division WOR-3</taxon>
    </lineage>
</organism>
<dbReference type="InterPro" id="IPR050075">
    <property type="entry name" value="LeuD"/>
</dbReference>
<comment type="pathway">
    <text evidence="3">Amino-acid biosynthesis; L-leucine biosynthesis; L-leucine from 3-methyl-2-oxobutanoate: step 2/4.</text>
</comment>
<dbReference type="Gene3D" id="3.20.19.10">
    <property type="entry name" value="Aconitase, domain 4"/>
    <property type="match status" value="1"/>
</dbReference>
<feature type="domain" description="Aconitase A/isopropylmalate dehydratase small subunit swivel" evidence="4">
    <location>
        <begin position="49"/>
        <end position="100"/>
    </location>
</feature>
<evidence type="ECO:0000256" key="2">
    <source>
        <dbReference type="ARBA" id="ARBA00023239"/>
    </source>
</evidence>
<dbReference type="AlphaFoldDB" id="A0A235BVK1"/>
<evidence type="ECO:0000259" key="4">
    <source>
        <dbReference type="Pfam" id="PF00694"/>
    </source>
</evidence>
<accession>A0A235BVK1</accession>
<keyword evidence="2 3" id="KW-0456">Lyase</keyword>
<dbReference type="EC" id="4.2.1.33" evidence="3"/>
<reference evidence="5 6" key="1">
    <citation type="submission" date="2017-07" db="EMBL/GenBank/DDBJ databases">
        <title>Recovery of genomes from metagenomes via a dereplication, aggregation, and scoring strategy.</title>
        <authorList>
            <person name="Sieber C.M."/>
            <person name="Probst A.J."/>
            <person name="Sharrar A."/>
            <person name="Thomas B.C."/>
            <person name="Hess M."/>
            <person name="Tringe S.G."/>
            <person name="Banfield J.F."/>
        </authorList>
    </citation>
    <scope>NUCLEOTIDE SEQUENCE [LARGE SCALE GENOMIC DNA]</scope>
    <source>
        <strain evidence="5">JGI_Cruoil_03_44_89</strain>
    </source>
</reference>
<evidence type="ECO:0000256" key="1">
    <source>
        <dbReference type="ARBA" id="ARBA00009869"/>
    </source>
</evidence>
<dbReference type="GO" id="GO:0009098">
    <property type="term" value="P:L-leucine biosynthetic process"/>
    <property type="evidence" value="ECO:0007669"/>
    <property type="project" value="UniProtKB-UniRule"/>
</dbReference>
<comment type="function">
    <text evidence="3">Catalyzes the isomerization between 2-isopropylmalate and 3-isopropylmalate, via the formation of 2-isopropylmaleate.</text>
</comment>
<dbReference type="EMBL" id="NOZQ01000080">
    <property type="protein sequence ID" value="OYD16204.1"/>
    <property type="molecule type" value="Genomic_DNA"/>
</dbReference>
<name>A0A235BVK1_UNCW3</name>
<dbReference type="GO" id="GO:0003861">
    <property type="term" value="F:3-isopropylmalate dehydratase activity"/>
    <property type="evidence" value="ECO:0007669"/>
    <property type="project" value="UniProtKB-UniRule"/>
</dbReference>
<sequence length="165" mass="18269">MKIKGRVWKFGDNINTDVIFPGRYMSITDPEETAKHPFETVYPQFLKEAKPGDIVVAGKYFGCGSSREQAATALKYFGVGAVVAESFARIYYRNAINLGLPILIAPGITEKVEDGDTIEIEFEKGIIRNERTGEVVNAQPLPPFVMQLIRDGGLIPHLKKARIGN</sequence>
<evidence type="ECO:0000313" key="5">
    <source>
        <dbReference type="EMBL" id="OYD16204.1"/>
    </source>
</evidence>
<dbReference type="CDD" id="cd01577">
    <property type="entry name" value="IPMI_Swivel"/>
    <property type="match status" value="1"/>
</dbReference>
<keyword evidence="3" id="KW-0432">Leucine biosynthesis</keyword>
<dbReference type="NCBIfam" id="TIGR02087">
    <property type="entry name" value="LEUD_arch"/>
    <property type="match status" value="1"/>
</dbReference>
<gene>
    <name evidence="3 5" type="primary">leuD</name>
    <name evidence="5" type="ORF">CH333_04015</name>
</gene>
<dbReference type="UniPathway" id="UPA00048">
    <property type="reaction ID" value="UER00071"/>
</dbReference>
<dbReference type="InterPro" id="IPR015928">
    <property type="entry name" value="Aconitase/3IPM_dehydase_swvl"/>
</dbReference>
<dbReference type="PANTHER" id="PTHR43345:SF2">
    <property type="entry name" value="3-ISOPROPYLMALATE DEHYDRATASE SMALL SUBUNIT 1"/>
    <property type="match status" value="1"/>
</dbReference>
<dbReference type="HAMAP" id="MF_01032">
    <property type="entry name" value="LeuD_type2"/>
    <property type="match status" value="1"/>
</dbReference>